<name>A0A8S3G049_9BILA</name>
<evidence type="ECO:0000313" key="2">
    <source>
        <dbReference type="EMBL" id="CAF5146708.1"/>
    </source>
</evidence>
<evidence type="ECO:0000313" key="3">
    <source>
        <dbReference type="EMBL" id="CAF5229714.1"/>
    </source>
</evidence>
<protein>
    <submittedName>
        <fullName evidence="2">Uncharacterized protein</fullName>
    </submittedName>
</protein>
<dbReference type="EMBL" id="CAJOBI010372039">
    <property type="protein sequence ID" value="CAF5229714.1"/>
    <property type="molecule type" value="Genomic_DNA"/>
</dbReference>
<dbReference type="Proteomes" id="UP000681967">
    <property type="component" value="Unassembled WGS sequence"/>
</dbReference>
<evidence type="ECO:0000256" key="1">
    <source>
        <dbReference type="SAM" id="MobiDB-lite"/>
    </source>
</evidence>
<sequence length="40" mass="4025">MLLIVGSATPKSPTARSPTLSNSPGGSGQNSDAENDTRIP</sequence>
<gene>
    <name evidence="2" type="ORF">BYL167_LOCUS71351</name>
    <name evidence="3" type="ORF">SMN809_LOCUS86634</name>
</gene>
<feature type="compositionally biased region" description="Polar residues" evidence="1">
    <location>
        <begin position="9"/>
        <end position="32"/>
    </location>
</feature>
<organism evidence="2 4">
    <name type="scientific">Rotaria magnacalcarata</name>
    <dbReference type="NCBI Taxonomy" id="392030"/>
    <lineage>
        <taxon>Eukaryota</taxon>
        <taxon>Metazoa</taxon>
        <taxon>Spiralia</taxon>
        <taxon>Gnathifera</taxon>
        <taxon>Rotifera</taxon>
        <taxon>Eurotatoria</taxon>
        <taxon>Bdelloidea</taxon>
        <taxon>Philodinida</taxon>
        <taxon>Philodinidae</taxon>
        <taxon>Rotaria</taxon>
    </lineage>
</organism>
<dbReference type="Proteomes" id="UP000676336">
    <property type="component" value="Unassembled WGS sequence"/>
</dbReference>
<reference evidence="2" key="1">
    <citation type="submission" date="2021-02" db="EMBL/GenBank/DDBJ databases">
        <authorList>
            <person name="Nowell W R."/>
        </authorList>
    </citation>
    <scope>NUCLEOTIDE SEQUENCE</scope>
</reference>
<dbReference type="EMBL" id="CAJOBH010255196">
    <property type="protein sequence ID" value="CAF5146708.1"/>
    <property type="molecule type" value="Genomic_DNA"/>
</dbReference>
<feature type="non-terminal residue" evidence="2">
    <location>
        <position position="40"/>
    </location>
</feature>
<proteinExistence type="predicted"/>
<dbReference type="AlphaFoldDB" id="A0A8S3G049"/>
<accession>A0A8S3G049</accession>
<feature type="region of interest" description="Disordered" evidence="1">
    <location>
        <begin position="1"/>
        <end position="40"/>
    </location>
</feature>
<comment type="caution">
    <text evidence="2">The sequence shown here is derived from an EMBL/GenBank/DDBJ whole genome shotgun (WGS) entry which is preliminary data.</text>
</comment>
<evidence type="ECO:0000313" key="4">
    <source>
        <dbReference type="Proteomes" id="UP000681967"/>
    </source>
</evidence>